<organism evidence="2 3">
    <name type="scientific">Agrococcus versicolor</name>
    <dbReference type="NCBI Taxonomy" id="501482"/>
    <lineage>
        <taxon>Bacteria</taxon>
        <taxon>Bacillati</taxon>
        <taxon>Actinomycetota</taxon>
        <taxon>Actinomycetes</taxon>
        <taxon>Micrococcales</taxon>
        <taxon>Microbacteriaceae</taxon>
        <taxon>Agrococcus</taxon>
    </lineage>
</organism>
<reference evidence="2 3" key="1">
    <citation type="journal article" date="2019" name="Int. J. Syst. Evol. Microbiol.">
        <title>The Global Catalogue of Microorganisms (GCM) 10K type strain sequencing project: providing services to taxonomists for standard genome sequencing and annotation.</title>
        <authorList>
            <consortium name="The Broad Institute Genomics Platform"/>
            <consortium name="The Broad Institute Genome Sequencing Center for Infectious Disease"/>
            <person name="Wu L."/>
            <person name="Ma J."/>
        </authorList>
    </citation>
    <scope>NUCLEOTIDE SEQUENCE [LARGE SCALE GENOMIC DNA]</scope>
    <source>
        <strain evidence="2 3">JCM 16026</strain>
    </source>
</reference>
<evidence type="ECO:0000256" key="1">
    <source>
        <dbReference type="SAM" id="MobiDB-lite"/>
    </source>
</evidence>
<feature type="region of interest" description="Disordered" evidence="1">
    <location>
        <begin position="1"/>
        <end position="103"/>
    </location>
</feature>
<name>A0ABN3AXA1_9MICO</name>
<proteinExistence type="predicted"/>
<gene>
    <name evidence="2" type="ORF">GCM10009846_28600</name>
</gene>
<dbReference type="Proteomes" id="UP001501599">
    <property type="component" value="Unassembled WGS sequence"/>
</dbReference>
<feature type="compositionally biased region" description="Basic and acidic residues" evidence="1">
    <location>
        <begin position="1"/>
        <end position="10"/>
    </location>
</feature>
<evidence type="ECO:0000313" key="3">
    <source>
        <dbReference type="Proteomes" id="UP001501599"/>
    </source>
</evidence>
<accession>A0ABN3AXA1</accession>
<evidence type="ECO:0008006" key="4">
    <source>
        <dbReference type="Google" id="ProtNLM"/>
    </source>
</evidence>
<evidence type="ECO:0000313" key="2">
    <source>
        <dbReference type="EMBL" id="GAA2176111.1"/>
    </source>
</evidence>
<dbReference type="EMBL" id="BAAAQT010000008">
    <property type="protein sequence ID" value="GAA2176111.1"/>
    <property type="molecule type" value="Genomic_DNA"/>
</dbReference>
<sequence>MSYSRPHDETGEIEALTGQTEVDEAASPDEERPAVEPTVEDGGVDAEREVDVTSDETEPETDGDDAELAGTGLDDTDDTGQPVEEAGTGTGDTSDDPKLDAPD</sequence>
<keyword evidence="3" id="KW-1185">Reference proteome</keyword>
<protein>
    <recommendedName>
        <fullName evidence="4">Sugar ABC transporter ATPase</fullName>
    </recommendedName>
</protein>
<feature type="compositionally biased region" description="Acidic residues" evidence="1">
    <location>
        <begin position="52"/>
        <end position="67"/>
    </location>
</feature>
<dbReference type="RefSeq" id="WP_344344766.1">
    <property type="nucleotide sequence ID" value="NZ_BAAAQT010000008.1"/>
</dbReference>
<comment type="caution">
    <text evidence="2">The sequence shown here is derived from an EMBL/GenBank/DDBJ whole genome shotgun (WGS) entry which is preliminary data.</text>
</comment>